<feature type="compositionally biased region" description="Acidic residues" evidence="1">
    <location>
        <begin position="91"/>
        <end position="100"/>
    </location>
</feature>
<keyword evidence="3" id="KW-1185">Reference proteome</keyword>
<comment type="caution">
    <text evidence="2">The sequence shown here is derived from an EMBL/GenBank/DDBJ whole genome shotgun (WGS) entry which is preliminary data.</text>
</comment>
<evidence type="ECO:0000256" key="1">
    <source>
        <dbReference type="SAM" id="MobiDB-lite"/>
    </source>
</evidence>
<protein>
    <submittedName>
        <fullName evidence="2">Uncharacterized protein</fullName>
    </submittedName>
</protein>
<reference evidence="2" key="1">
    <citation type="journal article" date="2020" name="bioRxiv">
        <title>Comparative genomics of Chlamydomonas.</title>
        <authorList>
            <person name="Craig R.J."/>
            <person name="Hasan A.R."/>
            <person name="Ness R.W."/>
            <person name="Keightley P.D."/>
        </authorList>
    </citation>
    <scope>NUCLEOTIDE SEQUENCE</scope>
    <source>
        <strain evidence="2">CCAP 11/173</strain>
    </source>
</reference>
<evidence type="ECO:0000313" key="3">
    <source>
        <dbReference type="Proteomes" id="UP000613740"/>
    </source>
</evidence>
<name>A0A835WDN5_9CHLO</name>
<dbReference type="AlphaFoldDB" id="A0A835WDN5"/>
<gene>
    <name evidence="2" type="ORF">HYH02_008831</name>
</gene>
<feature type="compositionally biased region" description="Acidic residues" evidence="1">
    <location>
        <begin position="69"/>
        <end position="81"/>
    </location>
</feature>
<accession>A0A835WDN5</accession>
<evidence type="ECO:0000313" key="2">
    <source>
        <dbReference type="EMBL" id="KAG2445366.1"/>
    </source>
</evidence>
<proteinExistence type="predicted"/>
<organism evidence="2 3">
    <name type="scientific">Chlamydomonas schloesseri</name>
    <dbReference type="NCBI Taxonomy" id="2026947"/>
    <lineage>
        <taxon>Eukaryota</taxon>
        <taxon>Viridiplantae</taxon>
        <taxon>Chlorophyta</taxon>
        <taxon>core chlorophytes</taxon>
        <taxon>Chlorophyceae</taxon>
        <taxon>CS clade</taxon>
        <taxon>Chlamydomonadales</taxon>
        <taxon>Chlamydomonadaceae</taxon>
        <taxon>Chlamydomonas</taxon>
    </lineage>
</organism>
<sequence>MRVGLLGPEVGQDSPVVKQAAALIAVKQGSPGWLQKLFLRANEINLAAHGDEDAALEDEDAEHLRFPASDDEGESGSDSDSECGSSVISEGAEEQDEDAEWALSEGGELTLAEEAELEALGWDV</sequence>
<dbReference type="Proteomes" id="UP000613740">
    <property type="component" value="Unassembled WGS sequence"/>
</dbReference>
<feature type="region of interest" description="Disordered" evidence="1">
    <location>
        <begin position="57"/>
        <end position="101"/>
    </location>
</feature>
<dbReference type="EMBL" id="JAEHOD010000027">
    <property type="protein sequence ID" value="KAG2445366.1"/>
    <property type="molecule type" value="Genomic_DNA"/>
</dbReference>